<dbReference type="SUPFAM" id="SSF46785">
    <property type="entry name" value="Winged helix' DNA-binding domain"/>
    <property type="match status" value="1"/>
</dbReference>
<evidence type="ECO:0000313" key="6">
    <source>
        <dbReference type="EMBL" id="MPM43728.1"/>
    </source>
</evidence>
<accession>A0A644ZTL3</accession>
<dbReference type="AlphaFoldDB" id="A0A644ZTL3"/>
<evidence type="ECO:0000256" key="2">
    <source>
        <dbReference type="ARBA" id="ARBA00023125"/>
    </source>
</evidence>
<comment type="caution">
    <text evidence="6">The sequence shown here is derived from an EMBL/GenBank/DDBJ whole genome shotgun (WGS) entry which is preliminary data.</text>
</comment>
<dbReference type="Pfam" id="PF00027">
    <property type="entry name" value="cNMP_binding"/>
    <property type="match status" value="1"/>
</dbReference>
<feature type="domain" description="Cyclic nucleotide-binding" evidence="4">
    <location>
        <begin position="19"/>
        <end position="122"/>
    </location>
</feature>
<dbReference type="InterPro" id="IPR012318">
    <property type="entry name" value="HTH_CRP"/>
</dbReference>
<proteinExistence type="predicted"/>
<dbReference type="InterPro" id="IPR014710">
    <property type="entry name" value="RmlC-like_jellyroll"/>
</dbReference>
<dbReference type="PROSITE" id="PS51063">
    <property type="entry name" value="HTH_CRP_2"/>
    <property type="match status" value="1"/>
</dbReference>
<evidence type="ECO:0008006" key="7">
    <source>
        <dbReference type="Google" id="ProtNLM"/>
    </source>
</evidence>
<organism evidence="6">
    <name type="scientific">bioreactor metagenome</name>
    <dbReference type="NCBI Taxonomy" id="1076179"/>
    <lineage>
        <taxon>unclassified sequences</taxon>
        <taxon>metagenomes</taxon>
        <taxon>ecological metagenomes</taxon>
    </lineage>
</organism>
<evidence type="ECO:0000256" key="3">
    <source>
        <dbReference type="ARBA" id="ARBA00023163"/>
    </source>
</evidence>
<dbReference type="Gene3D" id="2.60.120.10">
    <property type="entry name" value="Jelly Rolls"/>
    <property type="match status" value="1"/>
</dbReference>
<protein>
    <recommendedName>
        <fullName evidence="7">Cyclic nucleotide-binding domain-containing protein</fullName>
    </recommendedName>
</protein>
<feature type="domain" description="HTH crp-type" evidence="5">
    <location>
        <begin position="156"/>
        <end position="221"/>
    </location>
</feature>
<reference evidence="6" key="1">
    <citation type="submission" date="2019-08" db="EMBL/GenBank/DDBJ databases">
        <authorList>
            <person name="Kucharzyk K."/>
            <person name="Murdoch R.W."/>
            <person name="Higgins S."/>
            <person name="Loffler F."/>
        </authorList>
    </citation>
    <scope>NUCLEOTIDE SEQUENCE</scope>
</reference>
<dbReference type="GO" id="GO:0003677">
    <property type="term" value="F:DNA binding"/>
    <property type="evidence" value="ECO:0007669"/>
    <property type="project" value="UniProtKB-KW"/>
</dbReference>
<evidence type="ECO:0000259" key="5">
    <source>
        <dbReference type="PROSITE" id="PS51063"/>
    </source>
</evidence>
<dbReference type="EMBL" id="VSSQ01010210">
    <property type="protein sequence ID" value="MPM43728.1"/>
    <property type="molecule type" value="Genomic_DNA"/>
</dbReference>
<dbReference type="GO" id="GO:0006355">
    <property type="term" value="P:regulation of DNA-templated transcription"/>
    <property type="evidence" value="ECO:0007669"/>
    <property type="project" value="InterPro"/>
</dbReference>
<dbReference type="Pfam" id="PF13545">
    <property type="entry name" value="HTH_Crp_2"/>
    <property type="match status" value="1"/>
</dbReference>
<dbReference type="PROSITE" id="PS50042">
    <property type="entry name" value="CNMP_BINDING_3"/>
    <property type="match status" value="1"/>
</dbReference>
<keyword evidence="2" id="KW-0238">DNA-binding</keyword>
<dbReference type="InterPro" id="IPR036390">
    <property type="entry name" value="WH_DNA-bd_sf"/>
</dbReference>
<dbReference type="SUPFAM" id="SSF51206">
    <property type="entry name" value="cAMP-binding domain-like"/>
    <property type="match status" value="1"/>
</dbReference>
<keyword evidence="1" id="KW-0805">Transcription regulation</keyword>
<dbReference type="CDD" id="cd00038">
    <property type="entry name" value="CAP_ED"/>
    <property type="match status" value="1"/>
</dbReference>
<keyword evidence="3" id="KW-0804">Transcription</keyword>
<dbReference type="InterPro" id="IPR018490">
    <property type="entry name" value="cNMP-bd_dom_sf"/>
</dbReference>
<name>A0A644ZTL3_9ZZZZ</name>
<gene>
    <name evidence="6" type="ORF">SDC9_90405</name>
</gene>
<evidence type="ECO:0000256" key="1">
    <source>
        <dbReference type="ARBA" id="ARBA00023015"/>
    </source>
</evidence>
<dbReference type="InterPro" id="IPR000595">
    <property type="entry name" value="cNMP-bd_dom"/>
</dbReference>
<sequence>MVEKHMIAKYESLIMGTFLFKNTDASIMRKMLAQNGARVENYEAGAMIYDPAKYEKCLGIILEGGAKVTKARGGHGVLAISMLHKGDMFGAATLFNALGKYFTQITATGRCRALILSESLLRDAFKEEFKLTENYIEYLSGRIYFLNRKIESFTGVSVTAKLRGFIMDRADERGQVTLEMPLTTLAQTLGVGRASLYRALDEMIENGEIERDGKRIILKDI</sequence>
<evidence type="ECO:0000259" key="4">
    <source>
        <dbReference type="PROSITE" id="PS50042"/>
    </source>
</evidence>